<dbReference type="PANTHER" id="PTHR35167:SF3">
    <property type="entry name" value="OS05G0216466 PROTEIN"/>
    <property type="match status" value="1"/>
</dbReference>
<evidence type="ECO:0000313" key="3">
    <source>
        <dbReference type="Proteomes" id="UP001642360"/>
    </source>
</evidence>
<reference evidence="2 3" key="1">
    <citation type="submission" date="2024-02" db="EMBL/GenBank/DDBJ databases">
        <authorList>
            <person name="Vignale AGUSTIN F."/>
            <person name="Sosa J E."/>
            <person name="Modenutti C."/>
        </authorList>
    </citation>
    <scope>NUCLEOTIDE SEQUENCE [LARGE SCALE GENOMIC DNA]</scope>
</reference>
<dbReference type="Proteomes" id="UP001642360">
    <property type="component" value="Unassembled WGS sequence"/>
</dbReference>
<organism evidence="2 3">
    <name type="scientific">Ilex paraguariensis</name>
    <name type="common">yerba mate</name>
    <dbReference type="NCBI Taxonomy" id="185542"/>
    <lineage>
        <taxon>Eukaryota</taxon>
        <taxon>Viridiplantae</taxon>
        <taxon>Streptophyta</taxon>
        <taxon>Embryophyta</taxon>
        <taxon>Tracheophyta</taxon>
        <taxon>Spermatophyta</taxon>
        <taxon>Magnoliopsida</taxon>
        <taxon>eudicotyledons</taxon>
        <taxon>Gunneridae</taxon>
        <taxon>Pentapetalae</taxon>
        <taxon>asterids</taxon>
        <taxon>campanulids</taxon>
        <taxon>Aquifoliales</taxon>
        <taxon>Aquifoliaceae</taxon>
        <taxon>Ilex</taxon>
    </lineage>
</organism>
<protein>
    <submittedName>
        <fullName evidence="2">Uncharacterized protein</fullName>
    </submittedName>
</protein>
<dbReference type="PANTHER" id="PTHR35167">
    <property type="entry name" value="OS05G0216466 PROTEIN"/>
    <property type="match status" value="1"/>
</dbReference>
<evidence type="ECO:0000256" key="1">
    <source>
        <dbReference type="SAM" id="MobiDB-lite"/>
    </source>
</evidence>
<comment type="caution">
    <text evidence="2">The sequence shown here is derived from an EMBL/GenBank/DDBJ whole genome shotgun (WGS) entry which is preliminary data.</text>
</comment>
<sequence>MEKSPSKMRRKRKRTDDEKKGLSLRFTEPELDAALQLIQLSGDSEDKDNDNSTIDVVQLKHENQSNDDTDDVSSAMIEIESPTKNFEKETCSGRKRKSKSKFRSIVDLYRMTKPLMIGKHGMKTRR</sequence>
<proteinExistence type="predicted"/>
<gene>
    <name evidence="2" type="ORF">ILEXP_LOCUS19367</name>
</gene>
<evidence type="ECO:0000313" key="2">
    <source>
        <dbReference type="EMBL" id="CAK9151212.1"/>
    </source>
</evidence>
<accession>A0ABC8S9V1</accession>
<keyword evidence="3" id="KW-1185">Reference proteome</keyword>
<dbReference type="AlphaFoldDB" id="A0ABC8S9V1"/>
<feature type="compositionally biased region" description="Basic residues" evidence="1">
    <location>
        <begin position="1"/>
        <end position="13"/>
    </location>
</feature>
<dbReference type="EMBL" id="CAUOFW020002103">
    <property type="protein sequence ID" value="CAK9151212.1"/>
    <property type="molecule type" value="Genomic_DNA"/>
</dbReference>
<name>A0ABC8S9V1_9AQUA</name>
<feature type="region of interest" description="Disordered" evidence="1">
    <location>
        <begin position="1"/>
        <end position="25"/>
    </location>
</feature>